<dbReference type="EMBL" id="CP081303">
    <property type="protein sequence ID" value="QZE12921.1"/>
    <property type="molecule type" value="Genomic_DNA"/>
</dbReference>
<name>A0AC61NBR8_9BACT</name>
<protein>
    <submittedName>
        <fullName evidence="1">3-phosphoglycerate dehydrogenase</fullName>
    </submittedName>
</protein>
<reference evidence="1" key="1">
    <citation type="submission" date="2021-08" db="EMBL/GenBank/DDBJ databases">
        <title>Novel anaerobic bacterium isolated from sea squirt in East Sea, Republic of Korea.</title>
        <authorList>
            <person name="Nguyen T.H."/>
            <person name="Li Z."/>
            <person name="Lee Y.-J."/>
            <person name="Ko J."/>
            <person name="Kim S.-G."/>
        </authorList>
    </citation>
    <scope>NUCLEOTIDE SEQUENCE</scope>
    <source>
        <strain evidence="1">KCTC 25031</strain>
    </source>
</reference>
<evidence type="ECO:0000313" key="1">
    <source>
        <dbReference type="EMBL" id="QZE12921.1"/>
    </source>
</evidence>
<dbReference type="Proteomes" id="UP000826212">
    <property type="component" value="Chromosome"/>
</dbReference>
<evidence type="ECO:0000313" key="2">
    <source>
        <dbReference type="Proteomes" id="UP000826212"/>
    </source>
</evidence>
<keyword evidence="2" id="KW-1185">Reference proteome</keyword>
<accession>A0AC61NBR8</accession>
<proteinExistence type="predicted"/>
<gene>
    <name evidence="1" type="ORF">K4L44_10005</name>
</gene>
<organism evidence="1 2">
    <name type="scientific">Halosquirtibacter laminarini</name>
    <dbReference type="NCBI Taxonomy" id="3374600"/>
    <lineage>
        <taxon>Bacteria</taxon>
        <taxon>Pseudomonadati</taxon>
        <taxon>Bacteroidota</taxon>
        <taxon>Bacteroidia</taxon>
        <taxon>Marinilabiliales</taxon>
        <taxon>Prolixibacteraceae</taxon>
        <taxon>Halosquirtibacter</taxon>
    </lineage>
</organism>
<sequence length="307" mass="33702">MKKILVATEKPFSKETTNYMLETAKSLNVEVVLLEKYSSKEELYDALKDVEGLIVRSDKIGAQEMDKAPKLEVIVRGGAGYDNIDCEYAKQKGIVVMNTPGQNANAVAELTFGLLLMMTRKKYSGNQGFEISGKSLGILGFGNIGRRIANYALGFNMEVAACDIFLKPGETGNDKVAYCATVKELFANNQVISLNIPATKDTINSIGYDLLMSMPKNAVVINTARKEVIHEEELAKALSERTDLHYVADIAPSNAQELLEEYGKQVFFTAKKLGAQTEEANFNAGKAALNQSAKYLNEKVADFQVNK</sequence>